<dbReference type="PROSITE" id="PS50893">
    <property type="entry name" value="ABC_TRANSPORTER_2"/>
    <property type="match status" value="1"/>
</dbReference>
<dbReference type="STRING" id="1798002.A2478_05570"/>
<comment type="caution">
    <text evidence="10">The sequence shown here is derived from an EMBL/GenBank/DDBJ whole genome shotgun (WGS) entry which is preliminary data.</text>
</comment>
<organism evidence="10 11">
    <name type="scientific">Candidatus Falkowbacteria bacterium RIFOXYC2_FULL_36_12</name>
    <dbReference type="NCBI Taxonomy" id="1798002"/>
    <lineage>
        <taxon>Bacteria</taxon>
        <taxon>Candidatus Falkowiibacteriota</taxon>
    </lineage>
</organism>
<proteinExistence type="predicted"/>
<comment type="subcellular location">
    <subcellularLocation>
        <location evidence="1">Cell membrane</location>
        <topology evidence="1">Multi-pass membrane protein</topology>
    </subcellularLocation>
</comment>
<dbReference type="GO" id="GO:0005524">
    <property type="term" value="F:ATP binding"/>
    <property type="evidence" value="ECO:0007669"/>
    <property type="project" value="UniProtKB-KW"/>
</dbReference>
<feature type="domain" description="ABC transporter" evidence="8">
    <location>
        <begin position="358"/>
        <end position="601"/>
    </location>
</feature>
<feature type="transmembrane region" description="Helical" evidence="7">
    <location>
        <begin position="295"/>
        <end position="314"/>
    </location>
</feature>
<evidence type="ECO:0000313" key="10">
    <source>
        <dbReference type="EMBL" id="OGF31917.1"/>
    </source>
</evidence>
<evidence type="ECO:0008006" key="12">
    <source>
        <dbReference type="Google" id="ProtNLM"/>
    </source>
</evidence>
<protein>
    <recommendedName>
        <fullName evidence="12">ABC transporter domain-containing protein</fullName>
    </recommendedName>
</protein>
<dbReference type="PANTHER" id="PTHR24221">
    <property type="entry name" value="ATP-BINDING CASSETTE SUB-FAMILY B"/>
    <property type="match status" value="1"/>
</dbReference>
<feature type="transmembrane region" description="Helical" evidence="7">
    <location>
        <begin position="265"/>
        <end position="288"/>
    </location>
</feature>
<dbReference type="InterPro" id="IPR039421">
    <property type="entry name" value="Type_1_exporter"/>
</dbReference>
<dbReference type="Gene3D" id="3.40.50.300">
    <property type="entry name" value="P-loop containing nucleotide triphosphate hydrolases"/>
    <property type="match status" value="1"/>
</dbReference>
<dbReference type="InterPro" id="IPR036640">
    <property type="entry name" value="ABC1_TM_sf"/>
</dbReference>
<dbReference type="InterPro" id="IPR011527">
    <property type="entry name" value="ABC1_TM_dom"/>
</dbReference>
<dbReference type="Pfam" id="PF00664">
    <property type="entry name" value="ABC_membrane"/>
    <property type="match status" value="1"/>
</dbReference>
<dbReference type="EMBL" id="MFGJ01000007">
    <property type="protein sequence ID" value="OGF31917.1"/>
    <property type="molecule type" value="Genomic_DNA"/>
</dbReference>
<evidence type="ECO:0000256" key="3">
    <source>
        <dbReference type="ARBA" id="ARBA00022741"/>
    </source>
</evidence>
<dbReference type="SMART" id="SM00382">
    <property type="entry name" value="AAA"/>
    <property type="match status" value="1"/>
</dbReference>
<dbReference type="InterPro" id="IPR017871">
    <property type="entry name" value="ABC_transporter-like_CS"/>
</dbReference>
<dbReference type="InterPro" id="IPR027417">
    <property type="entry name" value="P-loop_NTPase"/>
</dbReference>
<keyword evidence="5 7" id="KW-1133">Transmembrane helix</keyword>
<dbReference type="PROSITE" id="PS50929">
    <property type="entry name" value="ABC_TM1F"/>
    <property type="match status" value="1"/>
</dbReference>
<dbReference type="Gene3D" id="1.20.1560.10">
    <property type="entry name" value="ABC transporter type 1, transmembrane domain"/>
    <property type="match status" value="1"/>
</dbReference>
<feature type="transmembrane region" description="Helical" evidence="7">
    <location>
        <begin position="35"/>
        <end position="57"/>
    </location>
</feature>
<feature type="transmembrane region" description="Helical" evidence="7">
    <location>
        <begin position="77"/>
        <end position="103"/>
    </location>
</feature>
<evidence type="ECO:0000256" key="1">
    <source>
        <dbReference type="ARBA" id="ARBA00004651"/>
    </source>
</evidence>
<feature type="domain" description="ABC transmembrane type-1" evidence="9">
    <location>
        <begin position="37"/>
        <end position="324"/>
    </location>
</feature>
<dbReference type="FunFam" id="3.40.50.300:FF:000218">
    <property type="entry name" value="Multidrug ABC transporter ATP-binding protein"/>
    <property type="match status" value="1"/>
</dbReference>
<dbReference type="InterPro" id="IPR003439">
    <property type="entry name" value="ABC_transporter-like_ATP-bd"/>
</dbReference>
<evidence type="ECO:0000256" key="6">
    <source>
        <dbReference type="ARBA" id="ARBA00023136"/>
    </source>
</evidence>
<evidence type="ECO:0000259" key="8">
    <source>
        <dbReference type="PROSITE" id="PS50893"/>
    </source>
</evidence>
<dbReference type="Proteomes" id="UP000179001">
    <property type="component" value="Unassembled WGS sequence"/>
</dbReference>
<dbReference type="Pfam" id="PF00005">
    <property type="entry name" value="ABC_tran"/>
    <property type="match status" value="1"/>
</dbReference>
<dbReference type="AlphaFoldDB" id="A0A1F5SYX2"/>
<dbReference type="SUPFAM" id="SSF90123">
    <property type="entry name" value="ABC transporter transmembrane region"/>
    <property type="match status" value="1"/>
</dbReference>
<evidence type="ECO:0000256" key="7">
    <source>
        <dbReference type="SAM" id="Phobius"/>
    </source>
</evidence>
<keyword evidence="6 7" id="KW-0472">Membrane</keyword>
<dbReference type="GO" id="GO:0016887">
    <property type="term" value="F:ATP hydrolysis activity"/>
    <property type="evidence" value="ECO:0007669"/>
    <property type="project" value="InterPro"/>
</dbReference>
<evidence type="ECO:0000256" key="5">
    <source>
        <dbReference type="ARBA" id="ARBA00022989"/>
    </source>
</evidence>
<dbReference type="PROSITE" id="PS00211">
    <property type="entry name" value="ABC_TRANSPORTER_1"/>
    <property type="match status" value="1"/>
</dbReference>
<keyword evidence="3" id="KW-0547">Nucleotide-binding</keyword>
<sequence length="609" mass="69805">MADWEDRIKLDKSKSKHFLKGIKTLWKLLGTKRKILLLTVILLFVNQLFNVTLPYFWKLIFDEISKVGSADFLVSSIYVYLIVMFGIIISNLILWHFVIQILFGRSIIYLENFWPVEAQKKLLSLSISYHESENTGSKISKIDKGCDKLVDACCKLFWEFAPQMFYLIANIIFVFFIDWILGLMFFIPYLITLRIGFNSYDRFVDDWHNWEKMREDSSGQLCQSVINVKTVQNFVQECREVSMFSGTRQKMRVLDVGINKSIETFFFWFSSGLSLSFILTICLGIYFISIDRVSVGSIIFMIITGNVIISNIYGQIRTYSHLIRRFVTVERMDELLNLKSDIENKENAVVPAVYSGNIEFSEVSFSYRGSANSVIDKLSLTLSPNKMIAFVGKSGEGKTTLIRLLARMYDVSSGKIVLDNQDIRDLDLYWYRRLFAIVQQDVDIFDGTINDNISYPYLDATQEQIIEAIKAAHLHVMINDKIRFPQGLLTQVGERGVKLSGGEKQRVGIARAYLALLNGAKILILDEATSNLDSEAERAIQQMINQVRSRLNITLVVIAHRLSTIKKADLIYVLEDGHVREQGNHEKLMTKNGLYAGLVELQQLGKLTI</sequence>
<dbReference type="SUPFAM" id="SSF52540">
    <property type="entry name" value="P-loop containing nucleoside triphosphate hydrolases"/>
    <property type="match status" value="1"/>
</dbReference>
<dbReference type="GO" id="GO:0005886">
    <property type="term" value="C:plasma membrane"/>
    <property type="evidence" value="ECO:0007669"/>
    <property type="project" value="UniProtKB-SubCell"/>
</dbReference>
<gene>
    <name evidence="10" type="ORF">A2478_05570</name>
</gene>
<reference evidence="10 11" key="1">
    <citation type="journal article" date="2016" name="Nat. Commun.">
        <title>Thousands of microbial genomes shed light on interconnected biogeochemical processes in an aquifer system.</title>
        <authorList>
            <person name="Anantharaman K."/>
            <person name="Brown C.T."/>
            <person name="Hug L.A."/>
            <person name="Sharon I."/>
            <person name="Castelle C.J."/>
            <person name="Probst A.J."/>
            <person name="Thomas B.C."/>
            <person name="Singh A."/>
            <person name="Wilkins M.J."/>
            <person name="Karaoz U."/>
            <person name="Brodie E.L."/>
            <person name="Williams K.H."/>
            <person name="Hubbard S.S."/>
            <person name="Banfield J.F."/>
        </authorList>
    </citation>
    <scope>NUCLEOTIDE SEQUENCE [LARGE SCALE GENOMIC DNA]</scope>
</reference>
<evidence type="ECO:0000256" key="2">
    <source>
        <dbReference type="ARBA" id="ARBA00022692"/>
    </source>
</evidence>
<accession>A0A1F5SYX2</accession>
<dbReference type="GO" id="GO:0140359">
    <property type="term" value="F:ABC-type transporter activity"/>
    <property type="evidence" value="ECO:0007669"/>
    <property type="project" value="InterPro"/>
</dbReference>
<evidence type="ECO:0000313" key="11">
    <source>
        <dbReference type="Proteomes" id="UP000179001"/>
    </source>
</evidence>
<dbReference type="PANTHER" id="PTHR24221:SF654">
    <property type="entry name" value="ATP-BINDING CASSETTE SUB-FAMILY B MEMBER 6"/>
    <property type="match status" value="1"/>
</dbReference>
<evidence type="ECO:0000256" key="4">
    <source>
        <dbReference type="ARBA" id="ARBA00022840"/>
    </source>
</evidence>
<keyword evidence="2 7" id="KW-0812">Transmembrane</keyword>
<name>A0A1F5SYX2_9BACT</name>
<keyword evidence="4" id="KW-0067">ATP-binding</keyword>
<dbReference type="InterPro" id="IPR003593">
    <property type="entry name" value="AAA+_ATPase"/>
</dbReference>
<evidence type="ECO:0000259" key="9">
    <source>
        <dbReference type="PROSITE" id="PS50929"/>
    </source>
</evidence>
<feature type="transmembrane region" description="Helical" evidence="7">
    <location>
        <begin position="165"/>
        <end position="191"/>
    </location>
</feature>